<dbReference type="Proteomes" id="UP000028073">
    <property type="component" value="Unassembled WGS sequence"/>
</dbReference>
<evidence type="ECO:0008006" key="4">
    <source>
        <dbReference type="Google" id="ProtNLM"/>
    </source>
</evidence>
<keyword evidence="1" id="KW-0732">Signal</keyword>
<dbReference type="AlphaFoldDB" id="A0A081NI56"/>
<organism evidence="2 3">
    <name type="scientific">Endozoicomonas numazuensis</name>
    <dbReference type="NCBI Taxonomy" id="1137799"/>
    <lineage>
        <taxon>Bacteria</taxon>
        <taxon>Pseudomonadati</taxon>
        <taxon>Pseudomonadota</taxon>
        <taxon>Gammaproteobacteria</taxon>
        <taxon>Oceanospirillales</taxon>
        <taxon>Endozoicomonadaceae</taxon>
        <taxon>Endozoicomonas</taxon>
    </lineage>
</organism>
<protein>
    <recommendedName>
        <fullName evidence="4">Lipoprotein</fullName>
    </recommendedName>
</protein>
<dbReference type="STRING" id="1137799.GZ78_11240"/>
<accession>A0A081NI56</accession>
<dbReference type="EMBL" id="JOKH01000002">
    <property type="protein sequence ID" value="KEQ18129.1"/>
    <property type="molecule type" value="Genomic_DNA"/>
</dbReference>
<feature type="signal peptide" evidence="1">
    <location>
        <begin position="1"/>
        <end position="23"/>
    </location>
</feature>
<name>A0A081NI56_9GAMM</name>
<evidence type="ECO:0000313" key="2">
    <source>
        <dbReference type="EMBL" id="KEQ18129.1"/>
    </source>
</evidence>
<proteinExistence type="predicted"/>
<keyword evidence="3" id="KW-1185">Reference proteome</keyword>
<evidence type="ECO:0000256" key="1">
    <source>
        <dbReference type="SAM" id="SignalP"/>
    </source>
</evidence>
<sequence length="65" mass="7030">MKYVLRLFSTFFLSLLISGCSGGGGGSNDGATDNGGGLQKIQVLLLLKTLRIFKRFIPMEEPLLP</sequence>
<comment type="caution">
    <text evidence="2">The sequence shown here is derived from an EMBL/GenBank/DDBJ whole genome shotgun (WGS) entry which is preliminary data.</text>
</comment>
<dbReference type="PROSITE" id="PS51257">
    <property type="entry name" value="PROKAR_LIPOPROTEIN"/>
    <property type="match status" value="1"/>
</dbReference>
<gene>
    <name evidence="2" type="ORF">GZ78_11240</name>
</gene>
<reference evidence="2 3" key="1">
    <citation type="submission" date="2014-06" db="EMBL/GenBank/DDBJ databases">
        <title>Whole Genome Sequences of Three Symbiotic Endozoicomonas Bacteria.</title>
        <authorList>
            <person name="Neave M.J."/>
            <person name="Apprill A."/>
            <person name="Voolstra C.R."/>
        </authorList>
    </citation>
    <scope>NUCLEOTIDE SEQUENCE [LARGE SCALE GENOMIC DNA]</scope>
    <source>
        <strain evidence="2 3">DSM 25634</strain>
    </source>
</reference>
<feature type="chain" id="PRO_5001760837" description="Lipoprotein" evidence="1">
    <location>
        <begin position="24"/>
        <end position="65"/>
    </location>
</feature>
<evidence type="ECO:0000313" key="3">
    <source>
        <dbReference type="Proteomes" id="UP000028073"/>
    </source>
</evidence>